<evidence type="ECO:0000256" key="2">
    <source>
        <dbReference type="ARBA" id="ARBA00022692"/>
    </source>
</evidence>
<gene>
    <name evidence="10" type="ORF">CLW00_107103</name>
</gene>
<feature type="region of interest" description="Disordered" evidence="7">
    <location>
        <begin position="295"/>
        <end position="319"/>
    </location>
</feature>
<feature type="transmembrane region" description="Helical" evidence="8">
    <location>
        <begin position="65"/>
        <end position="86"/>
    </location>
</feature>
<feature type="domain" description="Fatty acid hydroxylase" evidence="9">
    <location>
        <begin position="120"/>
        <end position="257"/>
    </location>
</feature>
<dbReference type="OrthoDB" id="9770329at2"/>
<name>A0A2T0WKJ7_9BACT</name>
<keyword evidence="3 8" id="KW-1133">Transmembrane helix</keyword>
<feature type="compositionally biased region" description="Basic and acidic residues" evidence="7">
    <location>
        <begin position="295"/>
        <end position="304"/>
    </location>
</feature>
<dbReference type="GO" id="GO:0012505">
    <property type="term" value="C:endomembrane system"/>
    <property type="evidence" value="ECO:0007669"/>
    <property type="project" value="UniProtKB-SubCell"/>
</dbReference>
<dbReference type="GO" id="GO:0050479">
    <property type="term" value="F:glyceryl-ether monooxygenase activity"/>
    <property type="evidence" value="ECO:0007669"/>
    <property type="project" value="TreeGrafter"/>
</dbReference>
<dbReference type="AlphaFoldDB" id="A0A2T0WKJ7"/>
<dbReference type="GO" id="GO:0005506">
    <property type="term" value="F:iron ion binding"/>
    <property type="evidence" value="ECO:0007669"/>
    <property type="project" value="InterPro"/>
</dbReference>
<evidence type="ECO:0000256" key="8">
    <source>
        <dbReference type="SAM" id="Phobius"/>
    </source>
</evidence>
<dbReference type="PANTHER" id="PTHR21624:SF1">
    <property type="entry name" value="ALKYLGLYCEROL MONOOXYGENASE"/>
    <property type="match status" value="1"/>
</dbReference>
<dbReference type="EMBL" id="PVTR01000007">
    <property type="protein sequence ID" value="PRY87034.1"/>
    <property type="molecule type" value="Genomic_DNA"/>
</dbReference>
<sequence>MDFEKYLKIISDSYYGYFHYLVNEMFYPSWHNYFWWLLGMSIAVWLLEIFVPWRKDQAIFRKDFWLDGFYMFFNYFLFSLIAYNAISNVAVEVFNDFLGLFGVENTVALHIDTWPRWSQFLLLFILADFIQWNVHVMLHRVPALWEFHKVHHSVEQMGFAAHLRFHWMETIIYKTVQYIPLAMIGFGLEDFFIVHIFTTTIGHLNHANLRLTYGPLKYILNNPIMHLWHHVKALPKDRKYGVNYGITLSIWDYLFGTNYIPNEGRDEPLGFDGMEDFPKTFWQQVSYPFVKVKNRDAGSQKIEKSPVNNKEYSNEKESA</sequence>
<evidence type="ECO:0000256" key="6">
    <source>
        <dbReference type="ARBA" id="ARBA00023136"/>
    </source>
</evidence>
<dbReference type="InterPro" id="IPR051689">
    <property type="entry name" value="Sterol_desaturase/TMEM195"/>
</dbReference>
<dbReference type="RefSeq" id="WP_106134060.1">
    <property type="nucleotide sequence ID" value="NZ_PVTR01000007.1"/>
</dbReference>
<comment type="caution">
    <text evidence="10">The sequence shown here is derived from an EMBL/GenBank/DDBJ whole genome shotgun (WGS) entry which is preliminary data.</text>
</comment>
<evidence type="ECO:0000313" key="11">
    <source>
        <dbReference type="Proteomes" id="UP000238157"/>
    </source>
</evidence>
<reference evidence="10 11" key="1">
    <citation type="submission" date="2018-03" db="EMBL/GenBank/DDBJ databases">
        <title>Genomic Encyclopedia of Archaeal and Bacterial Type Strains, Phase II (KMG-II): from individual species to whole genera.</title>
        <authorList>
            <person name="Goeker M."/>
        </authorList>
    </citation>
    <scope>NUCLEOTIDE SEQUENCE [LARGE SCALE GENOMIC DNA]</scope>
    <source>
        <strain evidence="10 11">DSM 27929</strain>
    </source>
</reference>
<keyword evidence="6 8" id="KW-0472">Membrane</keyword>
<keyword evidence="5" id="KW-0443">Lipid metabolism</keyword>
<dbReference type="Proteomes" id="UP000238157">
    <property type="component" value="Unassembled WGS sequence"/>
</dbReference>
<protein>
    <submittedName>
        <fullName evidence="10">Sterol desaturase/sphingolipid hydroxylase (Fatty acid hydroxylase superfamily)</fullName>
    </submittedName>
</protein>
<keyword evidence="2 8" id="KW-0812">Transmembrane</keyword>
<evidence type="ECO:0000256" key="1">
    <source>
        <dbReference type="ARBA" id="ARBA00004127"/>
    </source>
</evidence>
<evidence type="ECO:0000313" key="10">
    <source>
        <dbReference type="EMBL" id="PRY87034.1"/>
    </source>
</evidence>
<evidence type="ECO:0000256" key="4">
    <source>
        <dbReference type="ARBA" id="ARBA00023002"/>
    </source>
</evidence>
<dbReference type="GO" id="GO:0008610">
    <property type="term" value="P:lipid biosynthetic process"/>
    <property type="evidence" value="ECO:0007669"/>
    <property type="project" value="InterPro"/>
</dbReference>
<evidence type="ECO:0000259" key="9">
    <source>
        <dbReference type="Pfam" id="PF04116"/>
    </source>
</evidence>
<evidence type="ECO:0000256" key="5">
    <source>
        <dbReference type="ARBA" id="ARBA00023098"/>
    </source>
</evidence>
<evidence type="ECO:0000256" key="3">
    <source>
        <dbReference type="ARBA" id="ARBA00022989"/>
    </source>
</evidence>
<keyword evidence="11" id="KW-1185">Reference proteome</keyword>
<comment type="subcellular location">
    <subcellularLocation>
        <location evidence="1">Endomembrane system</location>
        <topology evidence="1">Multi-pass membrane protein</topology>
    </subcellularLocation>
</comment>
<keyword evidence="4" id="KW-0560">Oxidoreductase</keyword>
<proteinExistence type="predicted"/>
<evidence type="ECO:0000256" key="7">
    <source>
        <dbReference type="SAM" id="MobiDB-lite"/>
    </source>
</evidence>
<accession>A0A2T0WKJ7</accession>
<dbReference type="InterPro" id="IPR006694">
    <property type="entry name" value="Fatty_acid_hydroxylase"/>
</dbReference>
<dbReference type="GO" id="GO:0016020">
    <property type="term" value="C:membrane"/>
    <property type="evidence" value="ECO:0007669"/>
    <property type="project" value="GOC"/>
</dbReference>
<dbReference type="Pfam" id="PF04116">
    <property type="entry name" value="FA_hydroxylase"/>
    <property type="match status" value="1"/>
</dbReference>
<dbReference type="GO" id="GO:0006643">
    <property type="term" value="P:membrane lipid metabolic process"/>
    <property type="evidence" value="ECO:0007669"/>
    <property type="project" value="TreeGrafter"/>
</dbReference>
<feature type="transmembrane region" description="Helical" evidence="8">
    <location>
        <begin position="33"/>
        <end position="53"/>
    </location>
</feature>
<dbReference type="PANTHER" id="PTHR21624">
    <property type="entry name" value="STEROL DESATURASE-RELATED PROTEIN"/>
    <property type="match status" value="1"/>
</dbReference>
<organism evidence="10 11">
    <name type="scientific">Mongoliibacter ruber</name>
    <dbReference type="NCBI Taxonomy" id="1750599"/>
    <lineage>
        <taxon>Bacteria</taxon>
        <taxon>Pseudomonadati</taxon>
        <taxon>Bacteroidota</taxon>
        <taxon>Cytophagia</taxon>
        <taxon>Cytophagales</taxon>
        <taxon>Cyclobacteriaceae</taxon>
        <taxon>Mongoliibacter</taxon>
    </lineage>
</organism>